<keyword evidence="2" id="KW-1185">Reference proteome</keyword>
<sequence>MPFEGHVYVMYDDNQVLTPEKSAGATITLKPVFTSSNGQLKTLSEIEESQYNKEFDNCMEHQTDDVKFSQFRATDAKSMRVSATYKDGEDDKDTAELQAVAYFYSAKEMYVHVETSTEYGQLGENVVIIHLRSYLAFHVSSYVVKPESYGEVYLPIAPQVDRI</sequence>
<name>A0A8J2W6S3_9CRUS</name>
<dbReference type="EMBL" id="CAKKLH010000276">
    <property type="protein sequence ID" value="CAH0107441.1"/>
    <property type="molecule type" value="Genomic_DNA"/>
</dbReference>
<protein>
    <submittedName>
        <fullName evidence="1">Uncharacterized protein</fullName>
    </submittedName>
</protein>
<dbReference type="AlphaFoldDB" id="A0A8J2W6S3"/>
<gene>
    <name evidence="1" type="ORF">DGAL_LOCUS10739</name>
</gene>
<accession>A0A8J2W6S3</accession>
<reference evidence="1" key="1">
    <citation type="submission" date="2021-11" db="EMBL/GenBank/DDBJ databases">
        <authorList>
            <person name="Schell T."/>
        </authorList>
    </citation>
    <scope>NUCLEOTIDE SEQUENCE</scope>
    <source>
        <strain evidence="1">M5</strain>
    </source>
</reference>
<evidence type="ECO:0000313" key="2">
    <source>
        <dbReference type="Proteomes" id="UP000789390"/>
    </source>
</evidence>
<organism evidence="1 2">
    <name type="scientific">Daphnia galeata</name>
    <dbReference type="NCBI Taxonomy" id="27404"/>
    <lineage>
        <taxon>Eukaryota</taxon>
        <taxon>Metazoa</taxon>
        <taxon>Ecdysozoa</taxon>
        <taxon>Arthropoda</taxon>
        <taxon>Crustacea</taxon>
        <taxon>Branchiopoda</taxon>
        <taxon>Diplostraca</taxon>
        <taxon>Cladocera</taxon>
        <taxon>Anomopoda</taxon>
        <taxon>Daphniidae</taxon>
        <taxon>Daphnia</taxon>
    </lineage>
</organism>
<dbReference type="OrthoDB" id="8331739at2759"/>
<evidence type="ECO:0000313" key="1">
    <source>
        <dbReference type="EMBL" id="CAH0107441.1"/>
    </source>
</evidence>
<comment type="caution">
    <text evidence="1">The sequence shown here is derived from an EMBL/GenBank/DDBJ whole genome shotgun (WGS) entry which is preliminary data.</text>
</comment>
<proteinExistence type="predicted"/>
<dbReference type="Proteomes" id="UP000789390">
    <property type="component" value="Unassembled WGS sequence"/>
</dbReference>